<accession>A0ABQ1W0F1</accession>
<evidence type="ECO:0000313" key="3">
    <source>
        <dbReference type="Proteomes" id="UP000608420"/>
    </source>
</evidence>
<dbReference type="Gene3D" id="1.10.3090.10">
    <property type="entry name" value="cca-adding enzyme, domain 2"/>
    <property type="match status" value="1"/>
</dbReference>
<dbReference type="InterPro" id="IPR006674">
    <property type="entry name" value="HD_domain"/>
</dbReference>
<evidence type="ECO:0000313" key="2">
    <source>
        <dbReference type="EMBL" id="GGG07542.1"/>
    </source>
</evidence>
<dbReference type="InterPro" id="IPR003607">
    <property type="entry name" value="HD/PDEase_dom"/>
</dbReference>
<dbReference type="NCBIfam" id="TIGR00277">
    <property type="entry name" value="HDIG"/>
    <property type="match status" value="1"/>
</dbReference>
<name>A0ABQ1W0F1_9BACL</name>
<dbReference type="Proteomes" id="UP000608420">
    <property type="component" value="Unassembled WGS sequence"/>
</dbReference>
<gene>
    <name evidence="2" type="ORF">GCM10010913_31740</name>
</gene>
<dbReference type="CDD" id="cd00077">
    <property type="entry name" value="HDc"/>
    <property type="match status" value="1"/>
</dbReference>
<keyword evidence="3" id="KW-1185">Reference proteome</keyword>
<dbReference type="InterPro" id="IPR006675">
    <property type="entry name" value="HDIG_dom"/>
</dbReference>
<reference evidence="3" key="1">
    <citation type="journal article" date="2019" name="Int. J. Syst. Evol. Microbiol.">
        <title>The Global Catalogue of Microorganisms (GCM) 10K type strain sequencing project: providing services to taxonomists for standard genome sequencing and annotation.</title>
        <authorList>
            <consortium name="The Broad Institute Genomics Platform"/>
            <consortium name="The Broad Institute Genome Sequencing Center for Infectious Disease"/>
            <person name="Wu L."/>
            <person name="Ma J."/>
        </authorList>
    </citation>
    <scope>NUCLEOTIDE SEQUENCE [LARGE SCALE GENOMIC DNA]</scope>
    <source>
        <strain evidence="3">CGMCC 1.15420</strain>
    </source>
</reference>
<feature type="domain" description="HD" evidence="1">
    <location>
        <begin position="50"/>
        <end position="126"/>
    </location>
</feature>
<organism evidence="2 3">
    <name type="scientific">Paenibacillus aceti</name>
    <dbReference type="NCBI Taxonomy" id="1820010"/>
    <lineage>
        <taxon>Bacteria</taxon>
        <taxon>Bacillati</taxon>
        <taxon>Bacillota</taxon>
        <taxon>Bacilli</taxon>
        <taxon>Bacillales</taxon>
        <taxon>Paenibacillaceae</taxon>
        <taxon>Paenibacillus</taxon>
    </lineage>
</organism>
<dbReference type="EMBL" id="BMIW01000024">
    <property type="protein sequence ID" value="GGG07542.1"/>
    <property type="molecule type" value="Genomic_DNA"/>
</dbReference>
<sequence length="190" mass="21331">MNNSLRERLETILLTTDDIALVEEELLSIVPELIVCKACAQNMPAHRLPVLLHTYEVVDGVRKNLVLKLAALFHDIGKPYTKVTRDGVDSFKGHEEISVILGDFILQRLGFDDMIRREVGMLVKYHDTALFPSPESMDDITGKIGIDLVLPLLELQLSDLLAHSEQKVKALLPQREDTLKFFLSSVGSKL</sequence>
<comment type="caution">
    <text evidence="2">The sequence shown here is derived from an EMBL/GenBank/DDBJ whole genome shotgun (WGS) entry which is preliminary data.</text>
</comment>
<proteinExistence type="predicted"/>
<dbReference type="Pfam" id="PF01966">
    <property type="entry name" value="HD"/>
    <property type="match status" value="1"/>
</dbReference>
<protein>
    <recommendedName>
        <fullName evidence="1">HD domain-containing protein</fullName>
    </recommendedName>
</protein>
<dbReference type="SUPFAM" id="SSF109604">
    <property type="entry name" value="HD-domain/PDEase-like"/>
    <property type="match status" value="1"/>
</dbReference>
<dbReference type="RefSeq" id="WP_162944142.1">
    <property type="nucleotide sequence ID" value="NZ_BMIW01000024.1"/>
</dbReference>
<evidence type="ECO:0000259" key="1">
    <source>
        <dbReference type="Pfam" id="PF01966"/>
    </source>
</evidence>